<evidence type="ECO:0000313" key="1">
    <source>
        <dbReference type="EMBL" id="APO78640.1"/>
    </source>
</evidence>
<organism evidence="1 2">
    <name type="scientific">Rhizobium etli 8C-3</name>
    <dbReference type="NCBI Taxonomy" id="538025"/>
    <lineage>
        <taxon>Bacteria</taxon>
        <taxon>Pseudomonadati</taxon>
        <taxon>Pseudomonadota</taxon>
        <taxon>Alphaproteobacteria</taxon>
        <taxon>Hyphomicrobiales</taxon>
        <taxon>Rhizobiaceae</taxon>
        <taxon>Rhizobium/Agrobacterium group</taxon>
        <taxon>Rhizobium</taxon>
    </lineage>
</organism>
<sequence length="78" mass="8838">MGMVWPPGRSPILRSVLGPSNRKRPSGTPSAMHLRLGYSSIHSRTSFKFFISSLKFFLGPNQWIKLKPADFNFVFGRV</sequence>
<geneLocation type="plasmid" evidence="2">
    <name>prsp8c3c</name>
</geneLocation>
<reference evidence="1 2" key="1">
    <citation type="submission" date="2016-09" db="EMBL/GenBank/DDBJ databases">
        <title>The complete genome sequences of Rhizobium gallicum, symbiovars gallicum and phaseoli, symbionts associated to common bean (Phaseolus vulgaris).</title>
        <authorList>
            <person name="Bustos P."/>
            <person name="Santamaria R.I."/>
            <person name="Perez-Carrascal O.M."/>
            <person name="Juarez S."/>
            <person name="Lozano L."/>
            <person name="Martinez-Flores I."/>
            <person name="Martinez-Romero E."/>
            <person name="Cevallos M."/>
            <person name="Romero D."/>
            <person name="Davila G."/>
            <person name="Gonzalez V."/>
        </authorList>
    </citation>
    <scope>NUCLEOTIDE SEQUENCE [LARGE SCALE GENOMIC DNA]</scope>
    <source>
        <strain evidence="1 2">8C-3</strain>
        <plasmid evidence="2">Plasmid prsp8c3c</plasmid>
    </source>
</reference>
<name>A0A1L5PF02_RHIET</name>
<keyword evidence="1" id="KW-0614">Plasmid</keyword>
<protein>
    <submittedName>
        <fullName evidence="1">Uncharacterized protein</fullName>
    </submittedName>
</protein>
<proteinExistence type="predicted"/>
<evidence type="ECO:0000313" key="2">
    <source>
        <dbReference type="Proteomes" id="UP000185109"/>
    </source>
</evidence>
<gene>
    <name evidence="1" type="ORF">AM571_PC00904</name>
</gene>
<dbReference type="Proteomes" id="UP000185109">
    <property type="component" value="Plasmid pRsp8C3c"/>
</dbReference>
<dbReference type="AlphaFoldDB" id="A0A1L5PF02"/>
<accession>A0A1L5PF02</accession>
<dbReference type="EMBL" id="CP017244">
    <property type="protein sequence ID" value="APO78640.1"/>
    <property type="molecule type" value="Genomic_DNA"/>
</dbReference>